<dbReference type="NCBIfam" id="TIGR02830">
    <property type="entry name" value="spore_III_AG"/>
    <property type="match status" value="1"/>
</dbReference>
<gene>
    <name evidence="2" type="primary">spoIIIAG</name>
    <name evidence="2" type="ORF">DS031_06220</name>
</gene>
<dbReference type="InterPro" id="IPR014195">
    <property type="entry name" value="Spore_III_AG"/>
</dbReference>
<dbReference type="EMBL" id="QOCW01000004">
    <property type="protein sequence ID" value="RBW70605.1"/>
    <property type="molecule type" value="Genomic_DNA"/>
</dbReference>
<accession>A0A366XZP7</accession>
<comment type="caution">
    <text evidence="2">The sequence shown here is derived from an EMBL/GenBank/DDBJ whole genome shotgun (WGS) entry which is preliminary data.</text>
</comment>
<keyword evidence="1" id="KW-0812">Transmembrane</keyword>
<reference evidence="2 3" key="1">
    <citation type="submission" date="2018-07" db="EMBL/GenBank/DDBJ databases">
        <title>Lottiidibacillus patelloidae gen. nov., sp. nov., isolated from the intestinal tract of a marine limpet and the reclassification of B. taeanensis BH030017T, B. algicola KMM 3737T and B. hwajinpoensis SW-72T as genus Lottiidibacillus.</title>
        <authorList>
            <person name="Liu R."/>
            <person name="Huang Z."/>
        </authorList>
    </citation>
    <scope>NUCLEOTIDE SEQUENCE [LARGE SCALE GENOMIC DNA]</scope>
    <source>
        <strain evidence="2 3">BH030017</strain>
    </source>
</reference>
<evidence type="ECO:0000256" key="1">
    <source>
        <dbReference type="SAM" id="Phobius"/>
    </source>
</evidence>
<sequence length="212" mass="23875">MKKDEIKALLTELFTNKEKKKKFSYSYLVLALGIGVVFMMFGNGFSSPQVEDIPAMKAEAPQTQQAFAKKASEPSTMIEYENYYENQLREILEEIVGVSNVSVMINLDATEQKIYEKNYNEQNQETTETDKEGGKRTINNKGKDEQVVIINDGEKEVPVVVATEKPKVRGVVITATGAENMKVKQQIVEAVTRVLDVPSHRLSVLPKKIKEE</sequence>
<proteinExistence type="predicted"/>
<dbReference type="AlphaFoldDB" id="A0A366XZP7"/>
<protein>
    <submittedName>
        <fullName evidence="2">Stage III sporulation protein AG</fullName>
    </submittedName>
</protein>
<keyword evidence="1" id="KW-0472">Membrane</keyword>
<dbReference type="Proteomes" id="UP000253314">
    <property type="component" value="Unassembled WGS sequence"/>
</dbReference>
<dbReference type="OrthoDB" id="2381602at2"/>
<evidence type="ECO:0000313" key="2">
    <source>
        <dbReference type="EMBL" id="RBW70605.1"/>
    </source>
</evidence>
<name>A0A366XZP7_9BACI</name>
<keyword evidence="3" id="KW-1185">Reference proteome</keyword>
<evidence type="ECO:0000313" key="3">
    <source>
        <dbReference type="Proteomes" id="UP000253314"/>
    </source>
</evidence>
<organism evidence="2 3">
    <name type="scientific">Bacillus taeanensis</name>
    <dbReference type="NCBI Taxonomy" id="273032"/>
    <lineage>
        <taxon>Bacteria</taxon>
        <taxon>Bacillati</taxon>
        <taxon>Bacillota</taxon>
        <taxon>Bacilli</taxon>
        <taxon>Bacillales</taxon>
        <taxon>Bacillaceae</taxon>
        <taxon>Bacillus</taxon>
    </lineage>
</organism>
<keyword evidence="1" id="KW-1133">Transmembrane helix</keyword>
<dbReference type="RefSeq" id="WP_113805059.1">
    <property type="nucleotide sequence ID" value="NZ_QOCW01000004.1"/>
</dbReference>
<feature type="transmembrane region" description="Helical" evidence="1">
    <location>
        <begin position="25"/>
        <end position="45"/>
    </location>
</feature>